<dbReference type="InterPro" id="IPR036928">
    <property type="entry name" value="AS_sf"/>
</dbReference>
<proteinExistence type="predicted"/>
<dbReference type="Gene3D" id="3.90.1300.10">
    <property type="entry name" value="Amidase signature (AS) domain"/>
    <property type="match status" value="1"/>
</dbReference>
<evidence type="ECO:0000259" key="1">
    <source>
        <dbReference type="Pfam" id="PF01425"/>
    </source>
</evidence>
<organism evidence="2 3">
    <name type="scientific">Rhynchophorus ferrugineus</name>
    <name type="common">Red palm weevil</name>
    <name type="synonym">Curculio ferrugineus</name>
    <dbReference type="NCBI Taxonomy" id="354439"/>
    <lineage>
        <taxon>Eukaryota</taxon>
        <taxon>Metazoa</taxon>
        <taxon>Ecdysozoa</taxon>
        <taxon>Arthropoda</taxon>
        <taxon>Hexapoda</taxon>
        <taxon>Insecta</taxon>
        <taxon>Pterygota</taxon>
        <taxon>Neoptera</taxon>
        <taxon>Endopterygota</taxon>
        <taxon>Coleoptera</taxon>
        <taxon>Polyphaga</taxon>
        <taxon>Cucujiformia</taxon>
        <taxon>Curculionidae</taxon>
        <taxon>Dryophthorinae</taxon>
        <taxon>Rhynchophorus</taxon>
    </lineage>
</organism>
<gene>
    <name evidence="2" type="ORF">GWI33_001060</name>
</gene>
<comment type="caution">
    <text evidence="2">The sequence shown here is derived from an EMBL/GenBank/DDBJ whole genome shotgun (WGS) entry which is preliminary data.</text>
</comment>
<feature type="domain" description="Amidase" evidence="1">
    <location>
        <begin position="1"/>
        <end position="149"/>
    </location>
</feature>
<name>A0A834HYQ5_RHYFE</name>
<accession>A0A834HYQ5</accession>
<dbReference type="GO" id="GO:0012505">
    <property type="term" value="C:endomembrane system"/>
    <property type="evidence" value="ECO:0007669"/>
    <property type="project" value="TreeGrafter"/>
</dbReference>
<feature type="non-terminal residue" evidence="2">
    <location>
        <position position="167"/>
    </location>
</feature>
<dbReference type="OrthoDB" id="6428749at2759"/>
<dbReference type="InterPro" id="IPR052739">
    <property type="entry name" value="FAAH2"/>
</dbReference>
<dbReference type="EMBL" id="JAACXV010019224">
    <property type="protein sequence ID" value="KAF7263832.1"/>
    <property type="molecule type" value="Genomic_DNA"/>
</dbReference>
<reference evidence="2" key="1">
    <citation type="submission" date="2020-08" db="EMBL/GenBank/DDBJ databases">
        <title>Genome sequencing and assembly of the red palm weevil Rhynchophorus ferrugineus.</title>
        <authorList>
            <person name="Dias G.B."/>
            <person name="Bergman C.M."/>
            <person name="Manee M."/>
        </authorList>
    </citation>
    <scope>NUCLEOTIDE SEQUENCE</scope>
    <source>
        <strain evidence="2">AA-2017</strain>
        <tissue evidence="2">Whole larva</tissue>
    </source>
</reference>
<evidence type="ECO:0000313" key="2">
    <source>
        <dbReference type="EMBL" id="KAF7263832.1"/>
    </source>
</evidence>
<dbReference type="AlphaFoldDB" id="A0A834HYQ5"/>
<sequence length="167" mass="17967">GALLGAGASLIGIGSDIAGSIRLPAAINGVFGHKPTPKMISTKGHFPIGQDEKYSEFMVIGPLVRYAVDFKLIMNIMCGSRISSDLELIHPVDISKLNVYYVEGLNLRYCLPRVAKEIVCAIKKSVSHLKSCGATIHNCDFEELKDVTAVCGSALFSLKDIPNVFKG</sequence>
<evidence type="ECO:0000313" key="3">
    <source>
        <dbReference type="Proteomes" id="UP000625711"/>
    </source>
</evidence>
<keyword evidence="3" id="KW-1185">Reference proteome</keyword>
<dbReference type="SUPFAM" id="SSF75304">
    <property type="entry name" value="Amidase signature (AS) enzymes"/>
    <property type="match status" value="1"/>
</dbReference>
<dbReference type="InterPro" id="IPR023631">
    <property type="entry name" value="Amidase_dom"/>
</dbReference>
<dbReference type="Pfam" id="PF01425">
    <property type="entry name" value="Amidase"/>
    <property type="match status" value="1"/>
</dbReference>
<dbReference type="Proteomes" id="UP000625711">
    <property type="component" value="Unassembled WGS sequence"/>
</dbReference>
<feature type="non-terminal residue" evidence="2">
    <location>
        <position position="1"/>
    </location>
</feature>
<dbReference type="PANTHER" id="PTHR43372">
    <property type="entry name" value="FATTY-ACID AMIDE HYDROLASE"/>
    <property type="match status" value="1"/>
</dbReference>
<protein>
    <recommendedName>
        <fullName evidence="1">Amidase domain-containing protein</fullName>
    </recommendedName>
</protein>
<dbReference type="PANTHER" id="PTHR43372:SF3">
    <property type="entry name" value="AT07710P-RELATED"/>
    <property type="match status" value="1"/>
</dbReference>